<name>A0A8J3FM18_9ACTN</name>
<reference evidence="6" key="1">
    <citation type="journal article" date="2014" name="Int. J. Syst. Evol. Microbiol.">
        <title>Complete genome sequence of Corynebacterium casei LMG S-19264T (=DSM 44701T), isolated from a smear-ripened cheese.</title>
        <authorList>
            <consortium name="US DOE Joint Genome Institute (JGI-PGF)"/>
            <person name="Walter F."/>
            <person name="Albersmeier A."/>
            <person name="Kalinowski J."/>
            <person name="Ruckert C."/>
        </authorList>
    </citation>
    <scope>NUCLEOTIDE SEQUENCE</scope>
    <source>
        <strain evidence="6">JCM 3091</strain>
    </source>
</reference>
<feature type="compositionally biased region" description="Low complexity" evidence="3">
    <location>
        <begin position="361"/>
        <end position="381"/>
    </location>
</feature>
<protein>
    <submittedName>
        <fullName evidence="6">Glycosyl transferase</fullName>
    </submittedName>
</protein>
<evidence type="ECO:0000259" key="5">
    <source>
        <dbReference type="Pfam" id="PF13439"/>
    </source>
</evidence>
<organism evidence="6 7">
    <name type="scientific">Pilimelia terevasa</name>
    <dbReference type="NCBI Taxonomy" id="53372"/>
    <lineage>
        <taxon>Bacteria</taxon>
        <taxon>Bacillati</taxon>
        <taxon>Actinomycetota</taxon>
        <taxon>Actinomycetes</taxon>
        <taxon>Micromonosporales</taxon>
        <taxon>Micromonosporaceae</taxon>
        <taxon>Pilimelia</taxon>
    </lineage>
</organism>
<dbReference type="Pfam" id="PF13439">
    <property type="entry name" value="Glyco_transf_4"/>
    <property type="match status" value="1"/>
</dbReference>
<dbReference type="AlphaFoldDB" id="A0A8J3FM18"/>
<dbReference type="RefSeq" id="WP_189115776.1">
    <property type="nucleotide sequence ID" value="NZ_BMQC01000021.1"/>
</dbReference>
<dbReference type="PANTHER" id="PTHR12526">
    <property type="entry name" value="GLYCOSYLTRANSFERASE"/>
    <property type="match status" value="1"/>
</dbReference>
<dbReference type="PANTHER" id="PTHR12526:SF595">
    <property type="entry name" value="BLL5217 PROTEIN"/>
    <property type="match status" value="1"/>
</dbReference>
<evidence type="ECO:0000259" key="4">
    <source>
        <dbReference type="Pfam" id="PF00534"/>
    </source>
</evidence>
<proteinExistence type="predicted"/>
<evidence type="ECO:0000313" key="7">
    <source>
        <dbReference type="Proteomes" id="UP000662200"/>
    </source>
</evidence>
<keyword evidence="2 6" id="KW-0808">Transferase</keyword>
<dbReference type="Pfam" id="PF00534">
    <property type="entry name" value="Glycos_transf_1"/>
    <property type="match status" value="1"/>
</dbReference>
<keyword evidence="7" id="KW-1185">Reference proteome</keyword>
<dbReference type="Proteomes" id="UP000662200">
    <property type="component" value="Unassembled WGS sequence"/>
</dbReference>
<accession>A0A8J3FM18</accession>
<dbReference type="GO" id="GO:0016757">
    <property type="term" value="F:glycosyltransferase activity"/>
    <property type="evidence" value="ECO:0007669"/>
    <property type="project" value="UniProtKB-KW"/>
</dbReference>
<feature type="region of interest" description="Disordered" evidence="3">
    <location>
        <begin position="357"/>
        <end position="381"/>
    </location>
</feature>
<evidence type="ECO:0000256" key="2">
    <source>
        <dbReference type="ARBA" id="ARBA00022679"/>
    </source>
</evidence>
<evidence type="ECO:0000256" key="3">
    <source>
        <dbReference type="SAM" id="MobiDB-lite"/>
    </source>
</evidence>
<feature type="domain" description="Glycosyltransferase subfamily 4-like N-terminal" evidence="5">
    <location>
        <begin position="32"/>
        <end position="144"/>
    </location>
</feature>
<dbReference type="CDD" id="cd03802">
    <property type="entry name" value="GT4_AviGT4-like"/>
    <property type="match status" value="1"/>
</dbReference>
<reference evidence="6" key="2">
    <citation type="submission" date="2020-09" db="EMBL/GenBank/DDBJ databases">
        <authorList>
            <person name="Sun Q."/>
            <person name="Ohkuma M."/>
        </authorList>
    </citation>
    <scope>NUCLEOTIDE SEQUENCE</scope>
    <source>
        <strain evidence="6">JCM 3091</strain>
    </source>
</reference>
<evidence type="ECO:0000313" key="6">
    <source>
        <dbReference type="EMBL" id="GGK42062.1"/>
    </source>
</evidence>
<dbReference type="Gene3D" id="3.40.50.2000">
    <property type="entry name" value="Glycogen Phosphorylase B"/>
    <property type="match status" value="2"/>
</dbReference>
<keyword evidence="1" id="KW-0328">Glycosyltransferase</keyword>
<gene>
    <name evidence="6" type="ORF">GCM10010124_38570</name>
</gene>
<evidence type="ECO:0000256" key="1">
    <source>
        <dbReference type="ARBA" id="ARBA00022676"/>
    </source>
</evidence>
<sequence>MAIVKPIDRPPSRPLRIAMVVPPWYELPPAGYGGIEAMCSVLIDKLSDRGHDVVVLGAGSRCGTAGTFVSLMDEPQHQRLGEVMPAALHAARVGRILRRGAFDVVHDHSPAGPLTAYHHGSPTVVTVHGSPVGELGDFLANLDDRVRPVAISRSQRQSRPDLDWLATVHNAVDLSQFVARPATDGPALWLARMSPDKGADLAIEACRRAGVPLVLAGKCSEPAERRYFDSVIRPMLGDDVEVVLDADRQTSLRLLARSRCLILPIRWEEPFGMVMIEAMASGRPVVALRRGSVPEVVVDGVTGWICDTVDDLPAALHRTPELDPQACVAHVRAAFGADLMAHRYEVVYRRATDQARRAGARRPATGRAALPALQAASSPSA</sequence>
<dbReference type="SUPFAM" id="SSF53756">
    <property type="entry name" value="UDP-Glycosyltransferase/glycogen phosphorylase"/>
    <property type="match status" value="1"/>
</dbReference>
<dbReference type="EMBL" id="BMQC01000021">
    <property type="protein sequence ID" value="GGK42062.1"/>
    <property type="molecule type" value="Genomic_DNA"/>
</dbReference>
<dbReference type="InterPro" id="IPR001296">
    <property type="entry name" value="Glyco_trans_1"/>
</dbReference>
<feature type="domain" description="Glycosyl transferase family 1" evidence="4">
    <location>
        <begin position="187"/>
        <end position="309"/>
    </location>
</feature>
<dbReference type="InterPro" id="IPR028098">
    <property type="entry name" value="Glyco_trans_4-like_N"/>
</dbReference>
<comment type="caution">
    <text evidence="6">The sequence shown here is derived from an EMBL/GenBank/DDBJ whole genome shotgun (WGS) entry which is preliminary data.</text>
</comment>